<reference evidence="13 14" key="1">
    <citation type="submission" date="2015-03" db="EMBL/GenBank/DDBJ databases">
        <title>Luteipulveratus halotolerans sp. nov., a novel actinobacterium (Dermacoccaceae) from Sarawak, Malaysia.</title>
        <authorList>
            <person name="Juboi H."/>
            <person name="Basik A."/>
            <person name="Shamsul S.S."/>
            <person name="Arnold P."/>
            <person name="Schmitt E.K."/>
            <person name="Sanglier J.-J."/>
            <person name="Yeo T."/>
        </authorList>
    </citation>
    <scope>NUCLEOTIDE SEQUENCE [LARGE SCALE GENOMIC DNA]</scope>
    <source>
        <strain evidence="13 14">MN07-A0370</strain>
    </source>
</reference>
<evidence type="ECO:0000256" key="3">
    <source>
        <dbReference type="ARBA" id="ARBA00022723"/>
    </source>
</evidence>
<evidence type="ECO:0000256" key="2">
    <source>
        <dbReference type="ARBA" id="ARBA00022517"/>
    </source>
</evidence>
<dbReference type="CDD" id="cd01854">
    <property type="entry name" value="YjeQ_EngC"/>
    <property type="match status" value="1"/>
</dbReference>
<dbReference type="InterPro" id="IPR027417">
    <property type="entry name" value="P-loop_NTPase"/>
</dbReference>
<dbReference type="Gene3D" id="3.40.50.300">
    <property type="entry name" value="P-loop containing nucleotide triphosphate hydrolases"/>
    <property type="match status" value="1"/>
</dbReference>
<dbReference type="GO" id="GO:0019843">
    <property type="term" value="F:rRNA binding"/>
    <property type="evidence" value="ECO:0007669"/>
    <property type="project" value="UniProtKB-KW"/>
</dbReference>
<keyword evidence="2 10" id="KW-0690">Ribosome biogenesis</keyword>
<organism evidence="13 14">
    <name type="scientific">Luteipulveratus mongoliensis</name>
    <dbReference type="NCBI Taxonomy" id="571913"/>
    <lineage>
        <taxon>Bacteria</taxon>
        <taxon>Bacillati</taxon>
        <taxon>Actinomycetota</taxon>
        <taxon>Actinomycetes</taxon>
        <taxon>Micrococcales</taxon>
        <taxon>Dermacoccaceae</taxon>
        <taxon>Luteipulveratus</taxon>
    </lineage>
</organism>
<feature type="binding site" evidence="10">
    <location>
        <position position="276"/>
    </location>
    <ligand>
        <name>Zn(2+)</name>
        <dbReference type="ChEBI" id="CHEBI:29105"/>
    </ligand>
</feature>
<dbReference type="STRING" id="571913.VV02_00235"/>
<evidence type="ECO:0000256" key="5">
    <source>
        <dbReference type="ARBA" id="ARBA00022741"/>
    </source>
</evidence>
<dbReference type="Pfam" id="PF03193">
    <property type="entry name" value="RsgA_GTPase"/>
    <property type="match status" value="1"/>
</dbReference>
<dbReference type="NCBIfam" id="TIGR00157">
    <property type="entry name" value="ribosome small subunit-dependent GTPase A"/>
    <property type="match status" value="1"/>
</dbReference>
<dbReference type="InterPro" id="IPR004881">
    <property type="entry name" value="Ribosome_biogen_GTPase_RsgA"/>
</dbReference>
<comment type="function">
    <text evidence="10">One of several proteins that assist in the late maturation steps of the functional core of the 30S ribosomal subunit. Helps release RbfA from mature subunits. May play a role in the assembly of ribosomal proteins into the subunit. Circularly permuted GTPase that catalyzes slow GTP hydrolysis, GTPase activity is stimulated by the 30S ribosomal subunit.</text>
</comment>
<dbReference type="PANTHER" id="PTHR32120">
    <property type="entry name" value="SMALL RIBOSOMAL SUBUNIT BIOGENESIS GTPASE RSGA"/>
    <property type="match status" value="1"/>
</dbReference>
<comment type="similarity">
    <text evidence="10">Belongs to the TRAFAC class YlqF/YawG GTPase family. RsgA subfamily.</text>
</comment>
<dbReference type="Proteomes" id="UP000066480">
    <property type="component" value="Chromosome"/>
</dbReference>
<evidence type="ECO:0000256" key="9">
    <source>
        <dbReference type="ARBA" id="ARBA00023134"/>
    </source>
</evidence>
<comment type="subcellular location">
    <subcellularLocation>
        <location evidence="10">Cytoplasm</location>
    </subcellularLocation>
</comment>
<evidence type="ECO:0000313" key="13">
    <source>
        <dbReference type="EMBL" id="AKU14666.1"/>
    </source>
</evidence>
<dbReference type="RefSeq" id="WP_052589184.1">
    <property type="nucleotide sequence ID" value="NZ_CP011112.1"/>
</dbReference>
<dbReference type="EMBL" id="CP011112">
    <property type="protein sequence ID" value="AKU14666.1"/>
    <property type="molecule type" value="Genomic_DNA"/>
</dbReference>
<feature type="binding site" evidence="10">
    <location>
        <position position="283"/>
    </location>
    <ligand>
        <name>Zn(2+)</name>
        <dbReference type="ChEBI" id="CHEBI:29105"/>
    </ligand>
</feature>
<accession>A0A0K1JD88</accession>
<evidence type="ECO:0000259" key="11">
    <source>
        <dbReference type="PROSITE" id="PS50936"/>
    </source>
</evidence>
<dbReference type="PATRIC" id="fig|571913.6.peg.47"/>
<proteinExistence type="inferred from homology"/>
<dbReference type="GO" id="GO:0003924">
    <property type="term" value="F:GTPase activity"/>
    <property type="evidence" value="ECO:0007669"/>
    <property type="project" value="UniProtKB-UniRule"/>
</dbReference>
<evidence type="ECO:0000256" key="10">
    <source>
        <dbReference type="HAMAP-Rule" id="MF_01820"/>
    </source>
</evidence>
<dbReference type="GO" id="GO:0005525">
    <property type="term" value="F:GTP binding"/>
    <property type="evidence" value="ECO:0007669"/>
    <property type="project" value="UniProtKB-UniRule"/>
</dbReference>
<dbReference type="SUPFAM" id="SSF52540">
    <property type="entry name" value="P-loop containing nucleoside triphosphate hydrolases"/>
    <property type="match status" value="1"/>
</dbReference>
<feature type="domain" description="EngC GTPase" evidence="11">
    <location>
        <begin position="107"/>
        <end position="251"/>
    </location>
</feature>
<keyword evidence="8 10" id="KW-0694">RNA-binding</keyword>
<keyword evidence="5 10" id="KW-0547">Nucleotide-binding</keyword>
<keyword evidence="6 10" id="KW-0378">Hydrolase</keyword>
<dbReference type="PROSITE" id="PS51721">
    <property type="entry name" value="G_CP"/>
    <property type="match status" value="1"/>
</dbReference>
<sequence length="353" mass="37683">MTDLLSALGWDADWESTFASYADRGLVPARVGRVDRGRFEVLTGDETLLALGQIGAGTLIEQQPATGDWVALDTQPEGLVITDVLPRRTLIMRSSAGRRSEGQVMAANVDTVLIAVPLERETKLGQLERFLTVAWESGGQPLVVLTKADVADDIETAQLRVEEAAPGATVLALSAETGEGMEALRAALGTTTALLGQSGAGKSTLVNTLAGEEVMATQETRQDGKGRHTTTTRELIALPGGGVLIDTPGLRGIGVHDASDGVAQSFSDIEELAEACRFADCVHETEPGCAVRGAITDGHLTERRLLSYRKQLREVEWAGRRNDPAARAAHAKRWARMTQANKGLGQTKRSDRP</sequence>
<keyword evidence="9 10" id="KW-0342">GTP-binding</keyword>
<dbReference type="HAMAP" id="MF_01820">
    <property type="entry name" value="GTPase_RsgA"/>
    <property type="match status" value="1"/>
</dbReference>
<dbReference type="InterPro" id="IPR010914">
    <property type="entry name" value="RsgA_GTPase_dom"/>
</dbReference>
<dbReference type="AlphaFoldDB" id="A0A0K1JD88"/>
<evidence type="ECO:0000256" key="8">
    <source>
        <dbReference type="ARBA" id="ARBA00022884"/>
    </source>
</evidence>
<gene>
    <name evidence="10" type="primary">rsgA</name>
    <name evidence="13" type="ORF">VV02_00235</name>
</gene>
<feature type="binding site" evidence="10">
    <location>
        <position position="289"/>
    </location>
    <ligand>
        <name>Zn(2+)</name>
        <dbReference type="ChEBI" id="CHEBI:29105"/>
    </ligand>
</feature>
<dbReference type="GO" id="GO:0046872">
    <property type="term" value="F:metal ion binding"/>
    <property type="evidence" value="ECO:0007669"/>
    <property type="project" value="UniProtKB-KW"/>
</dbReference>
<dbReference type="Gene3D" id="1.10.40.50">
    <property type="entry name" value="Probable gtpase engc, domain 3"/>
    <property type="match status" value="1"/>
</dbReference>
<dbReference type="EC" id="3.6.1.-" evidence="10"/>
<feature type="binding site" evidence="10">
    <location>
        <begin position="146"/>
        <end position="149"/>
    </location>
    <ligand>
        <name>GTP</name>
        <dbReference type="ChEBI" id="CHEBI:37565"/>
    </ligand>
</feature>
<dbReference type="InterPro" id="IPR030378">
    <property type="entry name" value="G_CP_dom"/>
</dbReference>
<comment type="cofactor">
    <cofactor evidence="10">
        <name>Zn(2+)</name>
        <dbReference type="ChEBI" id="CHEBI:29105"/>
    </cofactor>
    <text evidence="10">Binds 1 zinc ion per subunit.</text>
</comment>
<dbReference type="GO" id="GO:0042274">
    <property type="term" value="P:ribosomal small subunit biogenesis"/>
    <property type="evidence" value="ECO:0007669"/>
    <property type="project" value="UniProtKB-UniRule"/>
</dbReference>
<protein>
    <recommendedName>
        <fullName evidence="10">Small ribosomal subunit biogenesis GTPase RsgA</fullName>
        <ecNumber evidence="10">3.6.1.-</ecNumber>
    </recommendedName>
</protein>
<dbReference type="PANTHER" id="PTHR32120:SF10">
    <property type="entry name" value="SMALL RIBOSOMAL SUBUNIT BIOGENESIS GTPASE RSGA"/>
    <property type="match status" value="1"/>
</dbReference>
<keyword evidence="4 10" id="KW-0699">rRNA-binding</keyword>
<comment type="subunit">
    <text evidence="10">Monomer. Associates with 30S ribosomal subunit, binds 16S rRNA.</text>
</comment>
<keyword evidence="14" id="KW-1185">Reference proteome</keyword>
<keyword evidence="1 10" id="KW-0963">Cytoplasm</keyword>
<keyword evidence="3 10" id="KW-0479">Metal-binding</keyword>
<feature type="domain" description="CP-type G" evidence="12">
    <location>
        <begin position="99"/>
        <end position="253"/>
    </location>
</feature>
<feature type="binding site" evidence="10">
    <location>
        <begin position="196"/>
        <end position="204"/>
    </location>
    <ligand>
        <name>GTP</name>
        <dbReference type="ChEBI" id="CHEBI:37565"/>
    </ligand>
</feature>
<evidence type="ECO:0000313" key="14">
    <source>
        <dbReference type="Proteomes" id="UP000066480"/>
    </source>
</evidence>
<evidence type="ECO:0000256" key="7">
    <source>
        <dbReference type="ARBA" id="ARBA00022833"/>
    </source>
</evidence>
<evidence type="ECO:0000256" key="6">
    <source>
        <dbReference type="ARBA" id="ARBA00022801"/>
    </source>
</evidence>
<keyword evidence="7 10" id="KW-0862">Zinc</keyword>
<evidence type="ECO:0000256" key="1">
    <source>
        <dbReference type="ARBA" id="ARBA00022490"/>
    </source>
</evidence>
<name>A0A0K1JD88_9MICO</name>
<dbReference type="KEGG" id="lmoi:VV02_00235"/>
<dbReference type="PROSITE" id="PS50936">
    <property type="entry name" value="ENGC_GTPASE"/>
    <property type="match status" value="1"/>
</dbReference>
<feature type="binding site" evidence="10">
    <location>
        <position position="281"/>
    </location>
    <ligand>
        <name>Zn(2+)</name>
        <dbReference type="ChEBI" id="CHEBI:29105"/>
    </ligand>
</feature>
<evidence type="ECO:0000256" key="4">
    <source>
        <dbReference type="ARBA" id="ARBA00022730"/>
    </source>
</evidence>
<dbReference type="OrthoDB" id="9809485at2"/>
<evidence type="ECO:0000259" key="12">
    <source>
        <dbReference type="PROSITE" id="PS51721"/>
    </source>
</evidence>
<dbReference type="GO" id="GO:0005737">
    <property type="term" value="C:cytoplasm"/>
    <property type="evidence" value="ECO:0007669"/>
    <property type="project" value="UniProtKB-SubCell"/>
</dbReference>